<reference evidence="4 5" key="1">
    <citation type="submission" date="2019-02" db="EMBL/GenBank/DDBJ databases">
        <title>Deep-cultivation of Planctomycetes and their phenomic and genomic characterization uncovers novel biology.</title>
        <authorList>
            <person name="Wiegand S."/>
            <person name="Jogler M."/>
            <person name="Boedeker C."/>
            <person name="Pinto D."/>
            <person name="Vollmers J."/>
            <person name="Rivas-Marin E."/>
            <person name="Kohn T."/>
            <person name="Peeters S.H."/>
            <person name="Heuer A."/>
            <person name="Rast P."/>
            <person name="Oberbeckmann S."/>
            <person name="Bunk B."/>
            <person name="Jeske O."/>
            <person name="Meyerdierks A."/>
            <person name="Storesund J.E."/>
            <person name="Kallscheuer N."/>
            <person name="Luecker S."/>
            <person name="Lage O.M."/>
            <person name="Pohl T."/>
            <person name="Merkel B.J."/>
            <person name="Hornburger P."/>
            <person name="Mueller R.-W."/>
            <person name="Bruemmer F."/>
            <person name="Labrenz M."/>
            <person name="Spormann A.M."/>
            <person name="Op den Camp H."/>
            <person name="Overmann J."/>
            <person name="Amann R."/>
            <person name="Jetten M.S.M."/>
            <person name="Mascher T."/>
            <person name="Medema M.H."/>
            <person name="Devos D.P."/>
            <person name="Kaster A.-K."/>
            <person name="Ovreas L."/>
            <person name="Rohde M."/>
            <person name="Galperin M.Y."/>
            <person name="Jogler C."/>
        </authorList>
    </citation>
    <scope>NUCLEOTIDE SEQUENCE [LARGE SCALE GENOMIC DNA]</scope>
    <source>
        <strain evidence="4 5">SV_7m_r</strain>
    </source>
</reference>
<feature type="transmembrane region" description="Helical" evidence="2">
    <location>
        <begin position="93"/>
        <end position="116"/>
    </location>
</feature>
<sequence length="587" mass="63834">MMEVLQQASWQAIFVVTAALLIDCGWKSMPPQWRSWLWRLVFLKLAIAMLPVSFGIPVLPAEGSIQETTQEVVVTQFVVDNGVSVTAQASRSVSWGTVLIGTWAIGIIYAAFSMLVDVCKARRIAKRWSTVKDVRVHDLLATIASRLQLSRLPELRQSSNVSSPCLMSTRLISIRLFGIGARPTLVLPSSWLRSGAIGPLKLALAHELAHDARCDLPWNRFVYVIRSLLFFHPLVWLATQRYALAQEIACDEIALRQTKSAASEYAGILLRLVEQPAAPLSVAALTGQSSTLKARIKAMYQTSNLPSRLVSRTLAVAGIVLLIPFSLSAQSPGSQEQSSSQKSTQSPASASSRASASAFGSAGGFARGMQGARGVQSGRAANQFGNAFNRAQAMGAVQAQASASIGGKQQPKQTSSPGQRTSSASRSPIKQQRSFSKVRQTMSSNSSEKGDSWKRSTEALLDGQQVRIEETKDLIKVTLVNPDGGEKVYAATDVQGLEKTSEKAASLYRKLCGSGKMNAKAVLNQGKIPLFDEQAAMNNMDINIVPSGNAEQMLRRHLQSLQNEPDLQNNPAFQMMVEEMERLFEQE</sequence>
<name>A0A517SV25_9BACT</name>
<evidence type="ECO:0000256" key="1">
    <source>
        <dbReference type="SAM" id="MobiDB-lite"/>
    </source>
</evidence>
<dbReference type="EMBL" id="CP036272">
    <property type="protein sequence ID" value="QDT59976.1"/>
    <property type="molecule type" value="Genomic_DNA"/>
</dbReference>
<gene>
    <name evidence="4" type="primary">blaR1</name>
    <name evidence="4" type="ORF">SV7mr_24900</name>
</gene>
<evidence type="ECO:0000256" key="2">
    <source>
        <dbReference type="SAM" id="Phobius"/>
    </source>
</evidence>
<keyword evidence="2" id="KW-0812">Transmembrane</keyword>
<dbReference type="RefSeq" id="WP_145272182.1">
    <property type="nucleotide sequence ID" value="NZ_CP036272.1"/>
</dbReference>
<feature type="compositionally biased region" description="Polar residues" evidence="1">
    <location>
        <begin position="410"/>
        <end position="447"/>
    </location>
</feature>
<dbReference type="AlphaFoldDB" id="A0A517SV25"/>
<dbReference type="InterPro" id="IPR008756">
    <property type="entry name" value="Peptidase_M56"/>
</dbReference>
<accession>A0A517SV25</accession>
<dbReference type="OrthoDB" id="291597at2"/>
<feature type="transmembrane region" description="Helical" evidence="2">
    <location>
        <begin position="6"/>
        <end position="24"/>
    </location>
</feature>
<feature type="region of interest" description="Disordered" evidence="1">
    <location>
        <begin position="399"/>
        <end position="456"/>
    </location>
</feature>
<keyword evidence="2" id="KW-0472">Membrane</keyword>
<dbReference type="CDD" id="cd07341">
    <property type="entry name" value="M56_BlaR1_MecR1_like"/>
    <property type="match status" value="1"/>
</dbReference>
<dbReference type="PANTHER" id="PTHR34978">
    <property type="entry name" value="POSSIBLE SENSOR-TRANSDUCER PROTEIN BLAR"/>
    <property type="match status" value="1"/>
</dbReference>
<proteinExistence type="predicted"/>
<dbReference type="InterPro" id="IPR052173">
    <property type="entry name" value="Beta-lactam_resp_regulator"/>
</dbReference>
<feature type="transmembrane region" description="Helical" evidence="2">
    <location>
        <begin position="36"/>
        <end position="56"/>
    </location>
</feature>
<keyword evidence="2" id="KW-1133">Transmembrane helix</keyword>
<organism evidence="4 5">
    <name type="scientific">Stieleria bergensis</name>
    <dbReference type="NCBI Taxonomy" id="2528025"/>
    <lineage>
        <taxon>Bacteria</taxon>
        <taxon>Pseudomonadati</taxon>
        <taxon>Planctomycetota</taxon>
        <taxon>Planctomycetia</taxon>
        <taxon>Pirellulales</taxon>
        <taxon>Pirellulaceae</taxon>
        <taxon>Stieleria</taxon>
    </lineage>
</organism>
<evidence type="ECO:0000313" key="5">
    <source>
        <dbReference type="Proteomes" id="UP000315003"/>
    </source>
</evidence>
<evidence type="ECO:0000259" key="3">
    <source>
        <dbReference type="Pfam" id="PF05569"/>
    </source>
</evidence>
<dbReference type="PANTHER" id="PTHR34978:SF3">
    <property type="entry name" value="SLR0241 PROTEIN"/>
    <property type="match status" value="1"/>
</dbReference>
<feature type="region of interest" description="Disordered" evidence="1">
    <location>
        <begin position="332"/>
        <end position="361"/>
    </location>
</feature>
<protein>
    <submittedName>
        <fullName evidence="4">Regulatory protein BlaR1</fullName>
    </submittedName>
</protein>
<feature type="domain" description="Peptidase M56" evidence="3">
    <location>
        <begin position="7"/>
        <end position="298"/>
    </location>
</feature>
<keyword evidence="5" id="KW-1185">Reference proteome</keyword>
<dbReference type="Proteomes" id="UP000315003">
    <property type="component" value="Chromosome"/>
</dbReference>
<dbReference type="Pfam" id="PF05569">
    <property type="entry name" value="Peptidase_M56"/>
    <property type="match status" value="1"/>
</dbReference>
<evidence type="ECO:0000313" key="4">
    <source>
        <dbReference type="EMBL" id="QDT59976.1"/>
    </source>
</evidence>
<feature type="compositionally biased region" description="Low complexity" evidence="1">
    <location>
        <begin position="332"/>
        <end position="360"/>
    </location>
</feature>